<protein>
    <submittedName>
        <fullName evidence="1">Uncharacterized protein</fullName>
    </submittedName>
</protein>
<name>A0A9Q3BBP9_9BASI</name>
<dbReference type="OrthoDB" id="3039677at2759"/>
<evidence type="ECO:0000313" key="2">
    <source>
        <dbReference type="Proteomes" id="UP000765509"/>
    </source>
</evidence>
<evidence type="ECO:0000313" key="1">
    <source>
        <dbReference type="EMBL" id="MBW0462333.1"/>
    </source>
</evidence>
<dbReference type="Proteomes" id="UP000765509">
    <property type="component" value="Unassembled WGS sequence"/>
</dbReference>
<proteinExistence type="predicted"/>
<sequence>MITINNIMSVFIYEIASLKSGIIINTPKYPEGNKVVVRLGRLLGDLVANHKFSGFASHSSTCFCSWCACPKANIQKLTIGRLLQMWIFKDYSQAFNDLKNEAERARMVKKSGIKWSGLNRLCYWDPVHMIPIGIMHN</sequence>
<dbReference type="AlphaFoldDB" id="A0A9Q3BBP9"/>
<gene>
    <name evidence="1" type="ORF">O181_002048</name>
</gene>
<keyword evidence="2" id="KW-1185">Reference proteome</keyword>
<dbReference type="EMBL" id="AVOT02000327">
    <property type="protein sequence ID" value="MBW0462333.1"/>
    <property type="molecule type" value="Genomic_DNA"/>
</dbReference>
<reference evidence="1" key="1">
    <citation type="submission" date="2021-03" db="EMBL/GenBank/DDBJ databases">
        <title>Draft genome sequence of rust myrtle Austropuccinia psidii MF-1, a brazilian biotype.</title>
        <authorList>
            <person name="Quecine M.C."/>
            <person name="Pachon D.M.R."/>
            <person name="Bonatelli M.L."/>
            <person name="Correr F.H."/>
            <person name="Franceschini L.M."/>
            <person name="Leite T.F."/>
            <person name="Margarido G.R.A."/>
            <person name="Almeida C.A."/>
            <person name="Ferrarezi J.A."/>
            <person name="Labate C.A."/>
        </authorList>
    </citation>
    <scope>NUCLEOTIDE SEQUENCE</scope>
    <source>
        <strain evidence="1">MF-1</strain>
    </source>
</reference>
<comment type="caution">
    <text evidence="1">The sequence shown here is derived from an EMBL/GenBank/DDBJ whole genome shotgun (WGS) entry which is preliminary data.</text>
</comment>
<accession>A0A9Q3BBP9</accession>
<organism evidence="1 2">
    <name type="scientific">Austropuccinia psidii MF-1</name>
    <dbReference type="NCBI Taxonomy" id="1389203"/>
    <lineage>
        <taxon>Eukaryota</taxon>
        <taxon>Fungi</taxon>
        <taxon>Dikarya</taxon>
        <taxon>Basidiomycota</taxon>
        <taxon>Pucciniomycotina</taxon>
        <taxon>Pucciniomycetes</taxon>
        <taxon>Pucciniales</taxon>
        <taxon>Sphaerophragmiaceae</taxon>
        <taxon>Austropuccinia</taxon>
    </lineage>
</organism>